<feature type="transmembrane region" description="Helical" evidence="8">
    <location>
        <begin position="288"/>
        <end position="307"/>
    </location>
</feature>
<feature type="transmembrane region" description="Helical" evidence="8">
    <location>
        <begin position="175"/>
        <end position="196"/>
    </location>
</feature>
<evidence type="ECO:0000313" key="10">
    <source>
        <dbReference type="Proteomes" id="UP000009885"/>
    </source>
</evidence>
<evidence type="ECO:0000256" key="7">
    <source>
        <dbReference type="ARBA" id="ARBA00023136"/>
    </source>
</evidence>
<evidence type="ECO:0000256" key="5">
    <source>
        <dbReference type="ARBA" id="ARBA00022692"/>
    </source>
</evidence>
<dbReference type="Gene3D" id="1.10.3470.10">
    <property type="entry name" value="ABC transporter involved in vitamin B12 uptake, BtuC"/>
    <property type="match status" value="1"/>
</dbReference>
<dbReference type="PATRIC" id="fig|1229783.3.peg.2026"/>
<dbReference type="STRING" id="1229783.C273_10162"/>
<dbReference type="OrthoDB" id="9792889at2"/>
<name>K9ATT7_9STAP</name>
<reference evidence="9 10" key="1">
    <citation type="journal article" date="2013" name="Genome Announc.">
        <title>Genome Sequence of Staphylococcus massiliensis Strain S46, Isolated from the Surface of Healthy Human Skin.</title>
        <authorList>
            <person name="Srivastav R."/>
            <person name="Singh A."/>
            <person name="Jangir P.K."/>
            <person name="Kumari C."/>
            <person name="Muduli S."/>
            <person name="Sharma R."/>
        </authorList>
    </citation>
    <scope>NUCLEOTIDE SEQUENCE [LARGE SCALE GENOMIC DNA]</scope>
    <source>
        <strain evidence="9 10">S46</strain>
    </source>
</reference>
<feature type="transmembrane region" description="Helical" evidence="8">
    <location>
        <begin position="216"/>
        <end position="245"/>
    </location>
</feature>
<protein>
    <submittedName>
        <fullName evidence="9">Iron ABC transporter permease</fullName>
    </submittedName>
</protein>
<keyword evidence="4" id="KW-1003">Cell membrane</keyword>
<feature type="transmembrane region" description="Helical" evidence="8">
    <location>
        <begin position="104"/>
        <end position="124"/>
    </location>
</feature>
<proteinExistence type="inferred from homology"/>
<keyword evidence="6 8" id="KW-1133">Transmembrane helix</keyword>
<evidence type="ECO:0000256" key="3">
    <source>
        <dbReference type="ARBA" id="ARBA00022448"/>
    </source>
</evidence>
<feature type="transmembrane region" description="Helical" evidence="8">
    <location>
        <begin position="45"/>
        <end position="66"/>
    </location>
</feature>
<dbReference type="InterPro" id="IPR000522">
    <property type="entry name" value="ABC_transptr_permease_BtuC"/>
</dbReference>
<dbReference type="AlphaFoldDB" id="K9ATT7"/>
<feature type="transmembrane region" description="Helical" evidence="8">
    <location>
        <begin position="130"/>
        <end position="149"/>
    </location>
</feature>
<dbReference type="Proteomes" id="UP000009885">
    <property type="component" value="Unassembled WGS sequence"/>
</dbReference>
<feature type="transmembrane region" description="Helical" evidence="8">
    <location>
        <begin position="78"/>
        <end position="99"/>
    </location>
</feature>
<organism evidence="9 10">
    <name type="scientific">Staphylococcus massiliensis S46</name>
    <dbReference type="NCBI Taxonomy" id="1229783"/>
    <lineage>
        <taxon>Bacteria</taxon>
        <taxon>Bacillati</taxon>
        <taxon>Bacillota</taxon>
        <taxon>Bacilli</taxon>
        <taxon>Bacillales</taxon>
        <taxon>Staphylococcaceae</taxon>
        <taxon>Staphylococcus</taxon>
    </lineage>
</organism>
<feature type="transmembrane region" description="Helical" evidence="8">
    <location>
        <begin position="257"/>
        <end position="282"/>
    </location>
</feature>
<dbReference type="InterPro" id="IPR037294">
    <property type="entry name" value="ABC_BtuC-like"/>
</dbReference>
<evidence type="ECO:0000256" key="1">
    <source>
        <dbReference type="ARBA" id="ARBA00004651"/>
    </source>
</evidence>
<evidence type="ECO:0000313" key="9">
    <source>
        <dbReference type="EMBL" id="EKU46017.1"/>
    </source>
</evidence>
<dbReference type="EMBL" id="AMSQ01000021">
    <property type="protein sequence ID" value="EKU46017.1"/>
    <property type="molecule type" value="Genomic_DNA"/>
</dbReference>
<dbReference type="Pfam" id="PF01032">
    <property type="entry name" value="FecCD"/>
    <property type="match status" value="1"/>
</dbReference>
<evidence type="ECO:0000256" key="8">
    <source>
        <dbReference type="SAM" id="Phobius"/>
    </source>
</evidence>
<evidence type="ECO:0000256" key="4">
    <source>
        <dbReference type="ARBA" id="ARBA00022475"/>
    </source>
</evidence>
<keyword evidence="5 8" id="KW-0812">Transmembrane</keyword>
<gene>
    <name evidence="9" type="ORF">C273_10162</name>
</gene>
<dbReference type="GO" id="GO:0005886">
    <property type="term" value="C:plasma membrane"/>
    <property type="evidence" value="ECO:0007669"/>
    <property type="project" value="UniProtKB-SubCell"/>
</dbReference>
<comment type="caution">
    <text evidence="9">The sequence shown here is derived from an EMBL/GenBank/DDBJ whole genome shotgun (WGS) entry which is preliminary data.</text>
</comment>
<evidence type="ECO:0000256" key="6">
    <source>
        <dbReference type="ARBA" id="ARBA00022989"/>
    </source>
</evidence>
<dbReference type="eggNOG" id="COG0609">
    <property type="taxonomic scope" value="Bacteria"/>
</dbReference>
<dbReference type="GO" id="GO:0033214">
    <property type="term" value="P:siderophore-iron import into cell"/>
    <property type="evidence" value="ECO:0007669"/>
    <property type="project" value="TreeGrafter"/>
</dbReference>
<evidence type="ECO:0000256" key="2">
    <source>
        <dbReference type="ARBA" id="ARBA00007935"/>
    </source>
</evidence>
<keyword evidence="10" id="KW-1185">Reference proteome</keyword>
<dbReference type="RefSeq" id="WP_009384636.1">
    <property type="nucleotide sequence ID" value="NZ_AMSQ01000021.1"/>
</dbReference>
<dbReference type="SUPFAM" id="SSF81345">
    <property type="entry name" value="ABC transporter involved in vitamin B12 uptake, BtuC"/>
    <property type="match status" value="1"/>
</dbReference>
<feature type="transmembrane region" description="Helical" evidence="8">
    <location>
        <begin position="6"/>
        <end position="25"/>
    </location>
</feature>
<dbReference type="GO" id="GO:0022857">
    <property type="term" value="F:transmembrane transporter activity"/>
    <property type="evidence" value="ECO:0007669"/>
    <property type="project" value="InterPro"/>
</dbReference>
<keyword evidence="3" id="KW-0813">Transport</keyword>
<dbReference type="PANTHER" id="PTHR30472">
    <property type="entry name" value="FERRIC ENTEROBACTIN TRANSPORT SYSTEM PERMEASE PROTEIN"/>
    <property type="match status" value="1"/>
</dbReference>
<keyword evidence="7 8" id="KW-0472">Membrane</keyword>
<dbReference type="CDD" id="cd06550">
    <property type="entry name" value="TM_ABC_iron-siderophores_like"/>
    <property type="match status" value="1"/>
</dbReference>
<accession>K9ATT7</accession>
<comment type="subcellular location">
    <subcellularLocation>
        <location evidence="1">Cell membrane</location>
        <topology evidence="1">Multi-pass membrane protein</topology>
    </subcellularLocation>
</comment>
<comment type="similarity">
    <text evidence="2">Belongs to the binding-protein-dependent transport system permease family. FecCD subfamily.</text>
</comment>
<sequence>MRFKTFILWGAMLLILIGLTLFYQLGDLHEPISKTILLEVRLPRLLLAMLSGMGLTLAGHLFQLILRNPLADSFTLGLASGATFGSGLAVILGASYILISLFSIVFSLLSLALVLSMSLLISRYRRTETLIITGVMIGALFNAFLYVLIQFNQNKLNSLMNYMFGSFGSAEYKEVLYVCIMLIVTLFIVVMLLPNLKLLQVDTLKQTSLGMKVSYITHGTLLIASILSSVIIAQVGIIGFIGMIVPQLVRYLYRVPLGVQIALNVLIGGVIMLIADFIGGYVFGDINIPASIILSLIGIPVLFYLLLQQKPLR</sequence>
<dbReference type="PANTHER" id="PTHR30472:SF25">
    <property type="entry name" value="ABC TRANSPORTER PERMEASE PROTEIN MJ0876-RELATED"/>
    <property type="match status" value="1"/>
</dbReference>